<keyword evidence="5" id="KW-1185">Reference proteome</keyword>
<sequence>MSVSEIMSARIFSADQNSSLSDIAKIMKEQDIGAVPVCEGDRLLGIITDRDIIVRAVSEKKDLQKTLARQVMTLDPICIEEKDSISQAADLMAEYQVKRLPVLKSGKLVGIITLGDLAIEHLNTDQADAMSGIARGITH</sequence>
<proteinExistence type="predicted"/>
<name>F0T2R4_SYNGF</name>
<dbReference type="InterPro" id="IPR051257">
    <property type="entry name" value="Diverse_CBS-Domain"/>
</dbReference>
<dbReference type="InterPro" id="IPR046342">
    <property type="entry name" value="CBS_dom_sf"/>
</dbReference>
<organism evidence="4 5">
    <name type="scientific">Syntrophobotulus glycolicus (strain DSM 8271 / FlGlyR)</name>
    <dbReference type="NCBI Taxonomy" id="645991"/>
    <lineage>
        <taxon>Bacteria</taxon>
        <taxon>Bacillati</taxon>
        <taxon>Bacillota</taxon>
        <taxon>Clostridia</taxon>
        <taxon>Eubacteriales</taxon>
        <taxon>Desulfitobacteriaceae</taxon>
        <taxon>Syntrophobotulus</taxon>
    </lineage>
</organism>
<reference evidence="4 5" key="1">
    <citation type="journal article" date="2011" name="Stand. Genomic Sci.">
        <title>Complete genome sequence of Syntrophobotulus glycolicus type strain (FlGlyR).</title>
        <authorList>
            <person name="Han C."/>
            <person name="Mwirichia R."/>
            <person name="Chertkov O."/>
            <person name="Held B."/>
            <person name="Lapidus A."/>
            <person name="Nolan M."/>
            <person name="Lucas S."/>
            <person name="Hammon N."/>
            <person name="Deshpande S."/>
            <person name="Cheng J.F."/>
            <person name="Tapia R."/>
            <person name="Goodwin L."/>
            <person name="Pitluck S."/>
            <person name="Huntemann M."/>
            <person name="Liolios K."/>
            <person name="Ivanova N."/>
            <person name="Pagani I."/>
            <person name="Mavromatis K."/>
            <person name="Ovchinikova G."/>
            <person name="Pati A."/>
            <person name="Chen A."/>
            <person name="Palaniappan K."/>
            <person name="Land M."/>
            <person name="Hauser L."/>
            <person name="Brambilla E.M."/>
            <person name="Rohde M."/>
            <person name="Spring S."/>
            <person name="Sikorski J."/>
            <person name="Goker M."/>
            <person name="Woyke T."/>
            <person name="Bristow J."/>
            <person name="Eisen J.A."/>
            <person name="Markowitz V."/>
            <person name="Hugenholtz P."/>
            <person name="Kyrpides N.C."/>
            <person name="Klenk H.P."/>
            <person name="Detter J.C."/>
        </authorList>
    </citation>
    <scope>NUCLEOTIDE SEQUENCE [LARGE SCALE GENOMIC DNA]</scope>
    <source>
        <strain evidence="5">DSM 8271 / FlGlyR</strain>
    </source>
</reference>
<dbReference type="PROSITE" id="PS51371">
    <property type="entry name" value="CBS"/>
    <property type="match status" value="2"/>
</dbReference>
<dbReference type="SMART" id="SM00116">
    <property type="entry name" value="CBS"/>
    <property type="match status" value="2"/>
</dbReference>
<protein>
    <submittedName>
        <fullName evidence="4">CBS domain containing protein</fullName>
    </submittedName>
</protein>
<dbReference type="InterPro" id="IPR000644">
    <property type="entry name" value="CBS_dom"/>
</dbReference>
<dbReference type="AlphaFoldDB" id="F0T2R4"/>
<dbReference type="KEGG" id="sgy:Sgly_2174"/>
<dbReference type="eggNOG" id="COG0517">
    <property type="taxonomic scope" value="Bacteria"/>
</dbReference>
<evidence type="ECO:0000259" key="3">
    <source>
        <dbReference type="PROSITE" id="PS51371"/>
    </source>
</evidence>
<evidence type="ECO:0000256" key="1">
    <source>
        <dbReference type="ARBA" id="ARBA00023122"/>
    </source>
</evidence>
<gene>
    <name evidence="4" type="ordered locus">Sgly_2174</name>
</gene>
<dbReference type="Gene3D" id="3.10.580.10">
    <property type="entry name" value="CBS-domain"/>
    <property type="match status" value="1"/>
</dbReference>
<dbReference type="RefSeq" id="WP_013625330.1">
    <property type="nucleotide sequence ID" value="NC_015172.1"/>
</dbReference>
<feature type="domain" description="CBS" evidence="3">
    <location>
        <begin position="72"/>
        <end position="129"/>
    </location>
</feature>
<reference evidence="5" key="2">
    <citation type="submission" date="2011-02" db="EMBL/GenBank/DDBJ databases">
        <title>The complete genome of Syntrophobotulus glycolicus DSM 8271.</title>
        <authorList>
            <person name="Lucas S."/>
            <person name="Copeland A."/>
            <person name="Lapidus A."/>
            <person name="Bruce D."/>
            <person name="Goodwin L."/>
            <person name="Pitluck S."/>
            <person name="Kyrpides N."/>
            <person name="Mavromatis K."/>
            <person name="Pagani I."/>
            <person name="Ivanova N."/>
            <person name="Mikhailova N."/>
            <person name="Chertkov O."/>
            <person name="Held B."/>
            <person name="Detter J.C."/>
            <person name="Tapia R."/>
            <person name="Han C."/>
            <person name="Land M."/>
            <person name="Hauser L."/>
            <person name="Markowitz V."/>
            <person name="Cheng J.-F."/>
            <person name="Hugenholtz P."/>
            <person name="Woyke T."/>
            <person name="Wu D."/>
            <person name="Spring S."/>
            <person name="Schroeder M."/>
            <person name="Brambilla E."/>
            <person name="Klenk H.-P."/>
            <person name="Eisen J.A."/>
        </authorList>
    </citation>
    <scope>NUCLEOTIDE SEQUENCE [LARGE SCALE GENOMIC DNA]</scope>
    <source>
        <strain evidence="5">DSM 8271 / FlGlyR</strain>
    </source>
</reference>
<feature type="domain" description="CBS" evidence="3">
    <location>
        <begin position="7"/>
        <end position="63"/>
    </location>
</feature>
<dbReference type="PANTHER" id="PTHR43080">
    <property type="entry name" value="CBS DOMAIN-CONTAINING PROTEIN CBSX3, MITOCHONDRIAL"/>
    <property type="match status" value="1"/>
</dbReference>
<dbReference type="OrthoDB" id="9802114at2"/>
<dbReference type="Proteomes" id="UP000007488">
    <property type="component" value="Chromosome"/>
</dbReference>
<evidence type="ECO:0000313" key="4">
    <source>
        <dbReference type="EMBL" id="ADY56463.1"/>
    </source>
</evidence>
<dbReference type="STRING" id="645991.Sgly_2174"/>
<evidence type="ECO:0000313" key="5">
    <source>
        <dbReference type="Proteomes" id="UP000007488"/>
    </source>
</evidence>
<dbReference type="Pfam" id="PF00571">
    <property type="entry name" value="CBS"/>
    <property type="match status" value="2"/>
</dbReference>
<keyword evidence="1 2" id="KW-0129">CBS domain</keyword>
<dbReference type="SUPFAM" id="SSF54631">
    <property type="entry name" value="CBS-domain pair"/>
    <property type="match status" value="1"/>
</dbReference>
<accession>F0T2R4</accession>
<dbReference type="CDD" id="cd04622">
    <property type="entry name" value="CBS_pair_HRP1_like"/>
    <property type="match status" value="1"/>
</dbReference>
<dbReference type="PANTHER" id="PTHR43080:SF2">
    <property type="entry name" value="CBS DOMAIN-CONTAINING PROTEIN"/>
    <property type="match status" value="1"/>
</dbReference>
<dbReference type="HOGENOM" id="CLU_040681_12_0_9"/>
<evidence type="ECO:0000256" key="2">
    <source>
        <dbReference type="PROSITE-ProRule" id="PRU00703"/>
    </source>
</evidence>
<dbReference type="EMBL" id="CP002547">
    <property type="protein sequence ID" value="ADY56463.1"/>
    <property type="molecule type" value="Genomic_DNA"/>
</dbReference>